<evidence type="ECO:0000256" key="4">
    <source>
        <dbReference type="ARBA" id="ARBA00022829"/>
    </source>
</evidence>
<protein>
    <recommendedName>
        <fullName evidence="2">separase</fullName>
        <ecNumber evidence="2">3.4.22.49</ecNumber>
    </recommendedName>
</protein>
<accession>G3AGZ6</accession>
<dbReference type="GO" id="GO:0005737">
    <property type="term" value="C:cytoplasm"/>
    <property type="evidence" value="ECO:0007669"/>
    <property type="project" value="TreeGrafter"/>
</dbReference>
<dbReference type="GO" id="GO:0004197">
    <property type="term" value="F:cysteine-type endopeptidase activity"/>
    <property type="evidence" value="ECO:0007669"/>
    <property type="project" value="InterPro"/>
</dbReference>
<keyword evidence="7" id="KW-1185">Reference proteome</keyword>
<dbReference type="EMBL" id="GL996499">
    <property type="protein sequence ID" value="EGW34669.1"/>
    <property type="molecule type" value="Genomic_DNA"/>
</dbReference>
<dbReference type="OMA" id="YIGHGGC"/>
<dbReference type="RefSeq" id="XP_007372081.1">
    <property type="nucleotide sequence ID" value="XM_007372019.1"/>
</dbReference>
<keyword evidence="4" id="KW-0159">Chromosome partition</keyword>
<evidence type="ECO:0000256" key="3">
    <source>
        <dbReference type="ARBA" id="ARBA00022801"/>
    </source>
</evidence>
<dbReference type="GO" id="GO:0072686">
    <property type="term" value="C:mitotic spindle"/>
    <property type="evidence" value="ECO:0007669"/>
    <property type="project" value="TreeGrafter"/>
</dbReference>
<evidence type="ECO:0000313" key="7">
    <source>
        <dbReference type="Proteomes" id="UP000000709"/>
    </source>
</evidence>
<dbReference type="Pfam" id="PF03568">
    <property type="entry name" value="Separin_C"/>
    <property type="match status" value="1"/>
</dbReference>
<dbReference type="GO" id="GO:0044732">
    <property type="term" value="C:mitotic spindle pole body"/>
    <property type="evidence" value="ECO:0007669"/>
    <property type="project" value="TreeGrafter"/>
</dbReference>
<dbReference type="InterPro" id="IPR030397">
    <property type="entry name" value="SEPARIN_core_dom"/>
</dbReference>
<sequence length="1589" mass="182388">MKEIVLDQGVILFLQSQLSTPLSQSQRPNIPQQYDLKKLESTCLAYLGENLAPTKVISSTYIESISSSLNCLYLIYSNNKQSKVGVFRKHQLFIVKLLESGQSLLDVFEQLSLLYVQIHSVLGFNTSGNVTINNMIQRDGIPFTNTQDDYITQTVISFHFFLLQSFLQYLSKNLRSIVTKTNQVTNLETLERIPNLFLNISNIRKWQASTVNSPKHKKNMVKILSGYIKVFDSIKSPKFKGLKGCLQLKLVELAQDISLLNQIEISTELIPFINDSKDVPGLEVLLSKIPKVEHESSVIIRELQNCVSANSLNTLSVKFLGSPSLVNDRQLLQAMVKKFQNSSSMKQQLSQAFVSFLVHGEITELSTLHLNILDSITVFIRDCLASNKPFAQMQTVLAQLFTVYSKFKQTKRVRNLSNLLYNIGNKTEDKHAWSLAIEYECYILDIEPSDNNLAQLSGKFQRLATHTPNSIFPFLKSYSRNSSTSEKISFDSLTVHVISKILTTDPTFVLAINQLENDNFKVQLIEQLFHTLEKSPNLIKLKSTCDAIAKNVQFKDEYFEHRIQFAYYNISGIENHLDLSISGSDNPLILAGFQVLKLMNHGWDELKIEECTCNVETWLEIQNSASEFEIEIFTQIIAYFKYNGMTGHLIKIIEAYKKNKSPSTDVRIYLESELSLALSKLSLHSQWSDSIMEVNRLLKEIKPTLNQAMNYNLLQLDYYIQTGNLSQAKEKHSKILSTLKSRPEYKLDPGSNVPMGTKFNNFILLGKFQYLTCKLNHSLKQTIEASHNAKNAIQIFYSLIKKMAGSSISGRNLIELKWELTHLLFDAYGTIVELLGELGISRDISFYLREYSKVNTSINKKIPIVNCFNDFVVGIFQMLMNSEYKESIESARSYFQLEIVEYNFTLQQYNCFVSNLMGDPEAEVRYPNYSKWQDIPFLHNCYSIDKNQESKWRLYRSLYMDVPLENIESSEEPGIQLIAETNKCLAKVAKMVKGENHLQKLSTTVQCFPSVVSDGECQAIYQQFDILNLLTKCKAQLLAYMRDGYQIPIVVYRTLYHLLHKCLCMISSMTVYTDAYHLSTEFLLIQERMNLYTFHNERLKNSVATDDLLPSQIANIAPIQFEQSVIDFKGLLFNHIPSGTTFISIDICSHSGDLLLSKIDRGKDPVFLRLPVKRFQSRVNQPDKIVGFKEIKARFASIIQESDQSTKKEVTSRVNTKAQRQKWWKLRFELDYRLQELLNEVQNYWIGGFGGIFSNFQTGTVYDKFKQDFLKILSDRLPSRKNRASKSFTFDDTVIYCLYALKEYSRELVDDIFYYLIDTLNFHGEFNDYALINFDKLHHSTKVLMDKYRPLRYETKQQLIIIPSSRCLFFPWESMLLLENRAISRMPSISMAIEVLKPRMYWSNNLSDLFYVLNPGGDLGRSEERFKKYFTAHRNWKGIIGRKPPEDEIIHGISNTELFVYIGHGGCDQYFKISNFFKHFLASGSKLPPSLLLGCSSGALKDNGIFEPSGNIYNWLACGVPMALVNLWDVTDKDIDTFSVSVFENWGLFKSDKEKVNFAEAVSKSRDKCTLRFMNGSAPVVYGLPLTLP</sequence>
<name>G3AGZ6_SPAPN</name>
<gene>
    <name evidence="6" type="ORF">SPAPADRAFT_132760</name>
</gene>
<dbReference type="PANTHER" id="PTHR12792">
    <property type="entry name" value="EXTRA SPINDLE POLES 1-RELATED"/>
    <property type="match status" value="1"/>
</dbReference>
<feature type="domain" description="Peptidase C50" evidence="5">
    <location>
        <begin position="1406"/>
        <end position="1506"/>
    </location>
</feature>
<evidence type="ECO:0000256" key="1">
    <source>
        <dbReference type="ARBA" id="ARBA00000451"/>
    </source>
</evidence>
<dbReference type="GO" id="GO:0051307">
    <property type="term" value="P:meiotic chromosome separation"/>
    <property type="evidence" value="ECO:0007669"/>
    <property type="project" value="TreeGrafter"/>
</dbReference>
<dbReference type="GO" id="GO:0006508">
    <property type="term" value="P:proteolysis"/>
    <property type="evidence" value="ECO:0007669"/>
    <property type="project" value="InterPro"/>
</dbReference>
<reference evidence="6 7" key="1">
    <citation type="journal article" date="2011" name="Proc. Natl. Acad. Sci. U.S.A.">
        <title>Comparative genomics of xylose-fermenting fungi for enhanced biofuel production.</title>
        <authorList>
            <person name="Wohlbach D.J."/>
            <person name="Kuo A."/>
            <person name="Sato T.K."/>
            <person name="Potts K.M."/>
            <person name="Salamov A.A."/>
            <person name="LaButti K.M."/>
            <person name="Sun H."/>
            <person name="Clum A."/>
            <person name="Pangilinan J.L."/>
            <person name="Lindquist E.A."/>
            <person name="Lucas S."/>
            <person name="Lapidus A."/>
            <person name="Jin M."/>
            <person name="Gunawan C."/>
            <person name="Balan V."/>
            <person name="Dale B.E."/>
            <person name="Jeffries T.W."/>
            <person name="Zinkel R."/>
            <person name="Barry K.W."/>
            <person name="Grigoriev I.V."/>
            <person name="Gasch A.P."/>
        </authorList>
    </citation>
    <scope>NUCLEOTIDE SEQUENCE [LARGE SCALE GENOMIC DNA]</scope>
    <source>
        <strain evidence="7">NRRL Y-27907 / 11-Y1</strain>
    </source>
</reference>
<proteinExistence type="predicted"/>
<evidence type="ECO:0000313" key="6">
    <source>
        <dbReference type="EMBL" id="EGW34669.1"/>
    </source>
</evidence>
<comment type="catalytic activity">
    <reaction evidence="1">
        <text>All bonds known to be hydrolyzed by this endopeptidase have arginine in P1 and an acidic residue in P4. P6 is often occupied by an acidic residue or by a hydroxy-amino-acid residue, the phosphorylation of which enhances cleavage.</text>
        <dbReference type="EC" id="3.4.22.49"/>
    </reaction>
</comment>
<dbReference type="PROSITE" id="PS51700">
    <property type="entry name" value="SEPARIN"/>
    <property type="match status" value="1"/>
</dbReference>
<keyword evidence="3" id="KW-0378">Hydrolase</keyword>
<dbReference type="OrthoDB" id="10255632at2759"/>
<evidence type="ECO:0000256" key="2">
    <source>
        <dbReference type="ARBA" id="ARBA00012489"/>
    </source>
</evidence>
<dbReference type="InParanoid" id="G3AGZ6"/>
<dbReference type="EC" id="3.4.22.49" evidence="2"/>
<dbReference type="GeneID" id="18869690"/>
<dbReference type="InterPro" id="IPR005314">
    <property type="entry name" value="Peptidase_C50"/>
</dbReference>
<evidence type="ECO:0000259" key="5">
    <source>
        <dbReference type="PROSITE" id="PS51700"/>
    </source>
</evidence>
<dbReference type="eggNOG" id="KOG1849">
    <property type="taxonomic scope" value="Eukaryota"/>
</dbReference>
<organism evidence="7">
    <name type="scientific">Spathaspora passalidarum (strain NRRL Y-27907 / 11-Y1)</name>
    <dbReference type="NCBI Taxonomy" id="619300"/>
    <lineage>
        <taxon>Eukaryota</taxon>
        <taxon>Fungi</taxon>
        <taxon>Dikarya</taxon>
        <taxon>Ascomycota</taxon>
        <taxon>Saccharomycotina</taxon>
        <taxon>Pichiomycetes</taxon>
        <taxon>Debaryomycetaceae</taxon>
        <taxon>Spathaspora</taxon>
    </lineage>
</organism>
<dbReference type="GO" id="GO:0005634">
    <property type="term" value="C:nucleus"/>
    <property type="evidence" value="ECO:0007669"/>
    <property type="project" value="InterPro"/>
</dbReference>
<dbReference type="HOGENOM" id="CLU_002271_0_0_1"/>
<dbReference type="Proteomes" id="UP000000709">
    <property type="component" value="Unassembled WGS sequence"/>
</dbReference>
<dbReference type="FunCoup" id="G3AGZ6">
    <property type="interactions" value="281"/>
</dbReference>
<dbReference type="PANTHER" id="PTHR12792:SF0">
    <property type="entry name" value="SEPARIN"/>
    <property type="match status" value="1"/>
</dbReference>
<dbReference type="STRING" id="619300.G3AGZ6"/>
<dbReference type="KEGG" id="spaa:SPAPADRAFT_132760"/>